<dbReference type="RefSeq" id="WP_301414215.1">
    <property type="nucleotide sequence ID" value="NZ_CP098023.1"/>
</dbReference>
<feature type="region of interest" description="Disordered" evidence="1">
    <location>
        <begin position="20"/>
        <end position="40"/>
    </location>
</feature>
<organism evidence="2 3">
    <name type="scientific">Microbulbifer spongiae</name>
    <dbReference type="NCBI Taxonomy" id="2944933"/>
    <lineage>
        <taxon>Bacteria</taxon>
        <taxon>Pseudomonadati</taxon>
        <taxon>Pseudomonadota</taxon>
        <taxon>Gammaproteobacteria</taxon>
        <taxon>Cellvibrionales</taxon>
        <taxon>Microbulbiferaceae</taxon>
        <taxon>Microbulbifer</taxon>
    </lineage>
</organism>
<protein>
    <submittedName>
        <fullName evidence="2">Uncharacterized protein</fullName>
    </submittedName>
</protein>
<name>A0ABY9ECF9_9GAMM</name>
<evidence type="ECO:0000313" key="3">
    <source>
        <dbReference type="Proteomes" id="UP001321520"/>
    </source>
</evidence>
<proteinExistence type="predicted"/>
<accession>A0ABY9ECF9</accession>
<keyword evidence="3" id="KW-1185">Reference proteome</keyword>
<evidence type="ECO:0000313" key="2">
    <source>
        <dbReference type="EMBL" id="WKD48456.1"/>
    </source>
</evidence>
<gene>
    <name evidence="2" type="ORF">M8T91_11010</name>
</gene>
<dbReference type="EMBL" id="CP098023">
    <property type="protein sequence ID" value="WKD48456.1"/>
    <property type="molecule type" value="Genomic_DNA"/>
</dbReference>
<reference evidence="2 3" key="1">
    <citation type="submission" date="2022-05" db="EMBL/GenBank/DDBJ databases">
        <title>Microbulbifer sp. nov., isolated from sponge.</title>
        <authorList>
            <person name="Gao L."/>
        </authorList>
    </citation>
    <scope>NUCLEOTIDE SEQUENCE [LARGE SCALE GENOMIC DNA]</scope>
    <source>
        <strain evidence="2 3">MI-G</strain>
    </source>
</reference>
<feature type="compositionally biased region" description="Basic and acidic residues" evidence="1">
    <location>
        <begin position="20"/>
        <end position="30"/>
    </location>
</feature>
<sequence length="58" mass="6623">MVSKTKIGQVNTELKKNKLKDKMFMEHEPQKSGCLDKGINSTTKKELNCEKGKKQRKG</sequence>
<evidence type="ECO:0000256" key="1">
    <source>
        <dbReference type="SAM" id="MobiDB-lite"/>
    </source>
</evidence>
<dbReference type="Proteomes" id="UP001321520">
    <property type="component" value="Chromosome"/>
</dbReference>